<evidence type="ECO:0000313" key="2">
    <source>
        <dbReference type="EMBL" id="MBD7945506.1"/>
    </source>
</evidence>
<comment type="caution">
    <text evidence="2">The sequence shown here is derived from an EMBL/GenBank/DDBJ whole genome shotgun (WGS) entry which is preliminary data.</text>
</comment>
<dbReference type="EMBL" id="JACSQO010000009">
    <property type="protein sequence ID" value="MBD7945506.1"/>
    <property type="molecule type" value="Genomic_DNA"/>
</dbReference>
<evidence type="ECO:0008006" key="4">
    <source>
        <dbReference type="Google" id="ProtNLM"/>
    </source>
</evidence>
<evidence type="ECO:0000256" key="1">
    <source>
        <dbReference type="SAM" id="Phobius"/>
    </source>
</evidence>
<protein>
    <recommendedName>
        <fullName evidence="4">DUF4179 domain-containing protein</fullName>
    </recommendedName>
</protein>
<keyword evidence="1" id="KW-1133">Transmembrane helix</keyword>
<dbReference type="RefSeq" id="WP_191697577.1">
    <property type="nucleotide sequence ID" value="NZ_JACSQO010000009.1"/>
</dbReference>
<name>A0ABR8RCJ7_9BACI</name>
<keyword evidence="1" id="KW-0472">Membrane</keyword>
<accession>A0ABR8RCJ7</accession>
<feature type="transmembrane region" description="Helical" evidence="1">
    <location>
        <begin position="43"/>
        <end position="63"/>
    </location>
</feature>
<proteinExistence type="predicted"/>
<sequence>MKREHDDLEEQLRNLPKHSLTQEDKRKVIHSIRSAAKPNRLKFLKPLSVFVAAACLLMVAYLASPMYKSEITQELKLGLGSMEEQNFLKSFELEIAGIKSSEVTMDSSKETLHGVRVKVFLKSKKLIPIDVWNSVEFRAANPHLFLKDGYGIGNSVSYSSTPSEDGYHYTVAFESLYANYSEVEIQKLLEASEEIKFTMEYQGKIYELNNKSQKTVKVEAPLATSFTLPDRDQNVIGLDGKIGILGPENFVAEDTRRVAKLMLYYWGNPESLVGKEYKVEAMNIYGETFLLSEGVLSAGLYSEDAHILTSFPAFTGEGEWQLSFYVEENLFEAFRIEVLPPLPKTENYILLDAPKEIPVGKTHELIIENRSGEEQSIEVQLMNSKGIIEQESIFQLDPNAPYDNQGTIYHYQGNITIPEKGEWSLVIDGEQTQLFEN</sequence>
<dbReference type="Gene3D" id="2.60.40.3830">
    <property type="match status" value="1"/>
</dbReference>
<keyword evidence="3" id="KW-1185">Reference proteome</keyword>
<gene>
    <name evidence="2" type="ORF">H9650_15455</name>
</gene>
<reference evidence="2 3" key="1">
    <citation type="submission" date="2020-08" db="EMBL/GenBank/DDBJ databases">
        <title>A Genomic Blueprint of the Chicken Gut Microbiome.</title>
        <authorList>
            <person name="Gilroy R."/>
            <person name="Ravi A."/>
            <person name="Getino M."/>
            <person name="Pursley I."/>
            <person name="Horton D.L."/>
            <person name="Alikhan N.-F."/>
            <person name="Baker D."/>
            <person name="Gharbi K."/>
            <person name="Hall N."/>
            <person name="Watson M."/>
            <person name="Adriaenssens E.M."/>
            <person name="Foster-Nyarko E."/>
            <person name="Jarju S."/>
            <person name="Secka A."/>
            <person name="Antonio M."/>
            <person name="Oren A."/>
            <person name="Chaudhuri R."/>
            <person name="La Ragione R.M."/>
            <person name="Hildebrand F."/>
            <person name="Pallen M.J."/>
        </authorList>
    </citation>
    <scope>NUCLEOTIDE SEQUENCE [LARGE SCALE GENOMIC DNA]</scope>
    <source>
        <strain evidence="2 3">Sa2BUA9</strain>
    </source>
</reference>
<evidence type="ECO:0000313" key="3">
    <source>
        <dbReference type="Proteomes" id="UP000640786"/>
    </source>
</evidence>
<dbReference type="Proteomes" id="UP000640786">
    <property type="component" value="Unassembled WGS sequence"/>
</dbReference>
<organism evidence="2 3">
    <name type="scientific">Psychrobacillus faecigallinarum</name>
    <dbReference type="NCBI Taxonomy" id="2762235"/>
    <lineage>
        <taxon>Bacteria</taxon>
        <taxon>Bacillati</taxon>
        <taxon>Bacillota</taxon>
        <taxon>Bacilli</taxon>
        <taxon>Bacillales</taxon>
        <taxon>Bacillaceae</taxon>
        <taxon>Psychrobacillus</taxon>
    </lineage>
</organism>
<keyword evidence="1" id="KW-0812">Transmembrane</keyword>